<evidence type="ECO:0000256" key="3">
    <source>
        <dbReference type="ARBA" id="ARBA00022603"/>
    </source>
</evidence>
<dbReference type="GO" id="GO:0032259">
    <property type="term" value="P:methylation"/>
    <property type="evidence" value="ECO:0007669"/>
    <property type="project" value="UniProtKB-KW"/>
</dbReference>
<reference evidence="7 8" key="1">
    <citation type="submission" date="2021-11" db="EMBL/GenBank/DDBJ databases">
        <authorList>
            <person name="Lee D.-H."/>
            <person name="Kim S.-B."/>
        </authorList>
    </citation>
    <scope>NUCLEOTIDE SEQUENCE [LARGE SCALE GENOMIC DNA]</scope>
    <source>
        <strain evidence="7 8">KCTC 52223</strain>
    </source>
</reference>
<dbReference type="InterPro" id="IPR002052">
    <property type="entry name" value="DNA_methylase_N6_adenine_CS"/>
</dbReference>
<keyword evidence="2" id="KW-0698">rRNA processing</keyword>
<dbReference type="SUPFAM" id="SSF53335">
    <property type="entry name" value="S-adenosyl-L-methionine-dependent methyltransferases"/>
    <property type="match status" value="1"/>
</dbReference>
<evidence type="ECO:0000259" key="6">
    <source>
        <dbReference type="Pfam" id="PF05175"/>
    </source>
</evidence>
<evidence type="ECO:0000256" key="5">
    <source>
        <dbReference type="ARBA" id="ARBA00022691"/>
    </source>
</evidence>
<dbReference type="CDD" id="cd02440">
    <property type="entry name" value="AdoMet_MTases"/>
    <property type="match status" value="1"/>
</dbReference>
<name>A0ABS8KPN1_9HYPH</name>
<dbReference type="InterPro" id="IPR029063">
    <property type="entry name" value="SAM-dependent_MTases_sf"/>
</dbReference>
<evidence type="ECO:0000256" key="1">
    <source>
        <dbReference type="ARBA" id="ARBA00022490"/>
    </source>
</evidence>
<dbReference type="PANTHER" id="PTHR47816:SF4">
    <property type="entry name" value="RIBOSOMAL RNA SMALL SUBUNIT METHYLTRANSFERASE C"/>
    <property type="match status" value="1"/>
</dbReference>
<dbReference type="InterPro" id="IPR007848">
    <property type="entry name" value="Small_mtfrase_dom"/>
</dbReference>
<dbReference type="InterPro" id="IPR046977">
    <property type="entry name" value="RsmC/RlmG"/>
</dbReference>
<sequence length="320" mass="34626">MSQATRALAHAFDTGTLAARRAFFLRAEEPPFAEIDAEQSFRPAFLRLKRAVPRLGTGGHELGLILLTKHKEENFANIARGWDLLAPGGTLVCAGANDDGAASLEKHVGKAFGGVDTLSKFHSRVFWFAKAGRTPPDYWRQLATLQPVGDGSWLSQPGVFSWDHIDDGSALLAALLPDDLAGHVADFGCGWGFLTRHVLATCPAVTKLDGIDAEHRAVEASRANVTDPRASFHWLDLINEAAPATYDAIVCNPPFHAGRAAEPALGQGFIAVAARALKPGGRFYMVSNRGLPYEPLLKANFTSFETLADNNKFRVTLARR</sequence>
<keyword evidence="3 7" id="KW-0489">Methyltransferase</keyword>
<dbReference type="Pfam" id="PF05175">
    <property type="entry name" value="MTS"/>
    <property type="match status" value="1"/>
</dbReference>
<gene>
    <name evidence="7" type="ORF">LJ725_03490</name>
</gene>
<protein>
    <submittedName>
        <fullName evidence="7">Class I SAM-dependent methyltransferase</fullName>
    </submittedName>
</protein>
<evidence type="ECO:0000256" key="2">
    <source>
        <dbReference type="ARBA" id="ARBA00022552"/>
    </source>
</evidence>
<dbReference type="PROSITE" id="PS00092">
    <property type="entry name" value="N6_MTASE"/>
    <property type="match status" value="1"/>
</dbReference>
<evidence type="ECO:0000313" key="8">
    <source>
        <dbReference type="Proteomes" id="UP001198862"/>
    </source>
</evidence>
<dbReference type="Proteomes" id="UP001198862">
    <property type="component" value="Unassembled WGS sequence"/>
</dbReference>
<organism evidence="7 8">
    <name type="scientific">Reyranella aquatilis</name>
    <dbReference type="NCBI Taxonomy" id="2035356"/>
    <lineage>
        <taxon>Bacteria</taxon>
        <taxon>Pseudomonadati</taxon>
        <taxon>Pseudomonadota</taxon>
        <taxon>Alphaproteobacteria</taxon>
        <taxon>Hyphomicrobiales</taxon>
        <taxon>Reyranellaceae</taxon>
        <taxon>Reyranella</taxon>
    </lineage>
</organism>
<dbReference type="RefSeq" id="WP_230549220.1">
    <property type="nucleotide sequence ID" value="NZ_JAJISD010000001.1"/>
</dbReference>
<keyword evidence="8" id="KW-1185">Reference proteome</keyword>
<comment type="caution">
    <text evidence="7">The sequence shown here is derived from an EMBL/GenBank/DDBJ whole genome shotgun (WGS) entry which is preliminary data.</text>
</comment>
<keyword evidence="4" id="KW-0808">Transferase</keyword>
<evidence type="ECO:0000256" key="4">
    <source>
        <dbReference type="ARBA" id="ARBA00022679"/>
    </source>
</evidence>
<evidence type="ECO:0000313" key="7">
    <source>
        <dbReference type="EMBL" id="MCC8428015.1"/>
    </source>
</evidence>
<feature type="domain" description="Methyltransferase small" evidence="6">
    <location>
        <begin position="154"/>
        <end position="316"/>
    </location>
</feature>
<dbReference type="GO" id="GO:0008168">
    <property type="term" value="F:methyltransferase activity"/>
    <property type="evidence" value="ECO:0007669"/>
    <property type="project" value="UniProtKB-KW"/>
</dbReference>
<proteinExistence type="predicted"/>
<keyword evidence="5" id="KW-0949">S-adenosyl-L-methionine</keyword>
<dbReference type="EMBL" id="JAJISD010000001">
    <property type="protein sequence ID" value="MCC8428015.1"/>
    <property type="molecule type" value="Genomic_DNA"/>
</dbReference>
<keyword evidence="1" id="KW-0963">Cytoplasm</keyword>
<dbReference type="Gene3D" id="3.40.50.150">
    <property type="entry name" value="Vaccinia Virus protein VP39"/>
    <property type="match status" value="1"/>
</dbReference>
<dbReference type="PANTHER" id="PTHR47816">
    <property type="entry name" value="RIBOSOMAL RNA SMALL SUBUNIT METHYLTRANSFERASE C"/>
    <property type="match status" value="1"/>
</dbReference>
<accession>A0ABS8KPN1</accession>